<dbReference type="EMBL" id="MLBF01000088">
    <property type="protein sequence ID" value="OLN26102.1"/>
    <property type="molecule type" value="Genomic_DNA"/>
</dbReference>
<dbReference type="RefSeq" id="WP_075367359.1">
    <property type="nucleotide sequence ID" value="NZ_MLBF01000088.1"/>
</dbReference>
<organism evidence="1 2">
    <name type="scientific">Desulfosporosinus metallidurans</name>
    <dbReference type="NCBI Taxonomy" id="1888891"/>
    <lineage>
        <taxon>Bacteria</taxon>
        <taxon>Bacillati</taxon>
        <taxon>Bacillota</taxon>
        <taxon>Clostridia</taxon>
        <taxon>Eubacteriales</taxon>
        <taxon>Desulfitobacteriaceae</taxon>
        <taxon>Desulfosporosinus</taxon>
    </lineage>
</organism>
<dbReference type="SUPFAM" id="SSF52540">
    <property type="entry name" value="P-loop containing nucleoside triphosphate hydrolases"/>
    <property type="match status" value="1"/>
</dbReference>
<name>A0A1Q8QFP2_9FIRM</name>
<proteinExistence type="predicted"/>
<accession>A0A1Q8QFP2</accession>
<evidence type="ECO:0008006" key="3">
    <source>
        <dbReference type="Google" id="ProtNLM"/>
    </source>
</evidence>
<evidence type="ECO:0000313" key="1">
    <source>
        <dbReference type="EMBL" id="OLN26102.1"/>
    </source>
</evidence>
<protein>
    <recommendedName>
        <fullName evidence="3">NACHT domain-containing protein</fullName>
    </recommendedName>
</protein>
<dbReference type="InterPro" id="IPR027417">
    <property type="entry name" value="P-loop_NTPase"/>
</dbReference>
<comment type="caution">
    <text evidence="1">The sequence shown here is derived from an EMBL/GenBank/DDBJ whole genome shotgun (WGS) entry which is preliminary data.</text>
</comment>
<sequence length="1366" mass="159348">MVEINWKKFEVKHPKATDAFESMCYFLFCRRYGINEGIRTDFNQVGLETEPIKYSDEKYYGFQAKFFEKNISYTNIEHSVDKALENYSNLNHIIIYLNQEAQTSCDTAVSIETKCKNKGITVEWFLPNNFKIALNQPSNLDLAQFYFGEADILGFISDAKSIRMSTLLQSREYLELDLSSTEKRLSITEYADEIIQSDKRLHLFTGSAGTGKSVCMCKLLHIYGGLEEATLEEQIIKIQTIGAVPVYVNLNNTALESLENIIAHYKKDFFIGDNSNKFIYLLDALDEIPNTRITSTLLFIEELLEKESTKKIIISTRLSSYNKHILKSTFFNFDEYTIDRLNNEQILCYFRSKGNEEKSAKLSMLVNENQKFVENVQDVLTLSLLWNHIEKINNKSSLTDLMKYSTSEILKNIHHRKYLESLNLPNPKEDWIIELNKKIAFLLFERDISSIGYSDLYDIIGKLFPKCDYNSLNEIVGYLADSFFDITTTNESYTFAYQHRRFAEYFTTLELENKIEKDLNYLRTQNIIINVDLFKKMLIPYLQNKALEEKDLPLAFLIGLFNVYLGNDRAWGVDKSFYFWSDWIVFSIVSQNNQIFESIAQDQSLPFQEFFKYIPEKIIHHLSSQSVKASLNDELKQFFKIYVSLISYMNKFDKQSYLTSMLSTYSEIMKVAQEKKYYYNSISVKDNNSVWRNITYINTVIKKANINEIIDTAIEKSKETNIDNLFSEYLSTDLLYLSSLYYNLILYYTDKCSDIVKRMNLNQLSVFAIAMAKPECIKRIFENTSLLQSLKVQCAAEVILGNLSGVMNVALKRVLELELTEKEIALVREYFNNNKFLSASVFWKDHCDTVALLLNAFKEDEMRYEVDLSIKKYAEAYLGFIKMITKSYSISKFVRYIKSNLFNNDEADYYIRVLLGKALALTDDEDIHIKGAIAYLNSIHYNGGILVIYHTMKLFNSNRFEKLLSITDLNKLYTSKIYQDIDFTSTSDSLFMLSFIMSKHNDTFSYELLLKGVSNGIMRMNDGKDTIGDYKLLASLEILLKHNWISSDMLINYLTRILKIAGVMNSHHIENDTHGIVMKLLAEYNFDAAQFYYEKISTLRETYNLIHLEYAMSMVYRGLDIKQIEKCLQNISTEYDRFYQKLSWDSFYYKIEVYLNIAKTDFYSEYEQKECFEKASEEIQSLVDAGWEKELKKAEYEIYIQLCTKYNKEVDVEKEKDIKYPVSTKKEPKVNALDALKKIEQEAELKGFFMELESNYLLDNFEVNDLFIEKCFDIYGNIDAILSLLIKFHYPSSTQYTYNSGYFWMTVISALKNQKSKNSMVDYLIKSGGGHDGFSELIKIYGFLDNKEICIRAFNTMLGCIEFLLC</sequence>
<dbReference type="OrthoDB" id="7051144at2"/>
<dbReference type="Proteomes" id="UP000186102">
    <property type="component" value="Unassembled WGS sequence"/>
</dbReference>
<dbReference type="STRING" id="1888891.DSOL_5122"/>
<dbReference type="Gene3D" id="3.40.50.300">
    <property type="entry name" value="P-loop containing nucleotide triphosphate hydrolases"/>
    <property type="match status" value="1"/>
</dbReference>
<gene>
    <name evidence="1" type="ORF">DSOL_5122</name>
</gene>
<evidence type="ECO:0000313" key="2">
    <source>
        <dbReference type="Proteomes" id="UP000186102"/>
    </source>
</evidence>
<reference evidence="1 2" key="1">
    <citation type="submission" date="2016-09" db="EMBL/GenBank/DDBJ databases">
        <title>Complete genome of Desulfosporosinus sp. OL.</title>
        <authorList>
            <person name="Mardanov A."/>
            <person name="Beletsky A."/>
            <person name="Panova A."/>
            <person name="Karnachuk O."/>
            <person name="Ravin N."/>
        </authorList>
    </citation>
    <scope>NUCLEOTIDE SEQUENCE [LARGE SCALE GENOMIC DNA]</scope>
    <source>
        <strain evidence="1 2">OL</strain>
    </source>
</reference>
<keyword evidence="2" id="KW-1185">Reference proteome</keyword>